<keyword evidence="11" id="KW-1185">Reference proteome</keyword>
<comment type="caution">
    <text evidence="7">Lacks conserved residue(s) required for the propagation of feature annotation.</text>
</comment>
<dbReference type="GO" id="GO:0006424">
    <property type="term" value="P:glutamyl-tRNA aminoacylation"/>
    <property type="evidence" value="ECO:0007669"/>
    <property type="project" value="UniProtKB-UniRule"/>
</dbReference>
<feature type="binding site" evidence="7">
    <location>
        <position position="217"/>
    </location>
    <ligand>
        <name>ATP</name>
        <dbReference type="ChEBI" id="CHEBI:30616"/>
    </ligand>
</feature>
<keyword evidence="6 7" id="KW-0030">Aminoacyl-tRNA synthetase</keyword>
<keyword evidence="7" id="KW-0963">Cytoplasm</keyword>
<dbReference type="InterPro" id="IPR000924">
    <property type="entry name" value="Glu/Gln-tRNA-synth"/>
</dbReference>
<dbReference type="InterPro" id="IPR020058">
    <property type="entry name" value="Glu/Gln-tRNA-synth_Ib_cat-dom"/>
</dbReference>
<comment type="function">
    <text evidence="7">Catalyzes the attachment of glutamate to tRNA(Glu) in a two-step reaction: glutamate is first activated by ATP to form Glu-AMP and then transferred to the acceptor end of tRNA(Glu).</text>
</comment>
<feature type="short sequence motif" description="'KMSKS' region" evidence="7">
    <location>
        <begin position="214"/>
        <end position="218"/>
    </location>
</feature>
<evidence type="ECO:0000256" key="3">
    <source>
        <dbReference type="ARBA" id="ARBA00022741"/>
    </source>
</evidence>
<dbReference type="NCBIfam" id="TIGR00464">
    <property type="entry name" value="gltX_bact"/>
    <property type="match status" value="1"/>
</dbReference>
<evidence type="ECO:0000256" key="7">
    <source>
        <dbReference type="HAMAP-Rule" id="MF_00022"/>
    </source>
</evidence>
<dbReference type="InterPro" id="IPR014729">
    <property type="entry name" value="Rossmann-like_a/b/a_fold"/>
</dbReference>
<dbReference type="Gene3D" id="3.40.50.620">
    <property type="entry name" value="HUPs"/>
    <property type="match status" value="2"/>
</dbReference>
<dbReference type="STRING" id="69896.S284_03990"/>
<dbReference type="InterPro" id="IPR020751">
    <property type="entry name" value="aa-tRNA-synth_I_codon-bd_sub2"/>
</dbReference>
<dbReference type="InterPro" id="IPR008925">
    <property type="entry name" value="aa_tRNA-synth_I_cd-bd_sf"/>
</dbReference>
<dbReference type="EMBL" id="MPBG01000011">
    <property type="protein sequence ID" value="RMI87719.1"/>
    <property type="molecule type" value="Genomic_DNA"/>
</dbReference>
<keyword evidence="4 7" id="KW-0067">ATP-binding</keyword>
<dbReference type="GO" id="GO:0005829">
    <property type="term" value="C:cytosol"/>
    <property type="evidence" value="ECO:0007669"/>
    <property type="project" value="TreeGrafter"/>
</dbReference>
<dbReference type="CDD" id="cd00808">
    <property type="entry name" value="GluRS_core"/>
    <property type="match status" value="1"/>
</dbReference>
<keyword evidence="2 7" id="KW-0436">Ligase</keyword>
<dbReference type="InterPro" id="IPR004527">
    <property type="entry name" value="Glu-tRNA-ligase_bac/mito"/>
</dbReference>
<evidence type="ECO:0000256" key="5">
    <source>
        <dbReference type="ARBA" id="ARBA00022917"/>
    </source>
</evidence>
<feature type="short sequence motif" description="'HIGH' region" evidence="7">
    <location>
        <begin position="10"/>
        <end position="20"/>
    </location>
</feature>
<dbReference type="SUPFAM" id="SSF48163">
    <property type="entry name" value="An anticodon-binding domain of class I aminoacyl-tRNA synthetases"/>
    <property type="match status" value="1"/>
</dbReference>
<dbReference type="Pfam" id="PF00749">
    <property type="entry name" value="tRNA-synt_1c"/>
    <property type="match status" value="2"/>
</dbReference>
<dbReference type="Proteomes" id="UP000283896">
    <property type="component" value="Unassembled WGS sequence"/>
</dbReference>
<evidence type="ECO:0000313" key="11">
    <source>
        <dbReference type="Proteomes" id="UP000283896"/>
    </source>
</evidence>
<dbReference type="Pfam" id="PF19269">
    <property type="entry name" value="Anticodon_2"/>
    <property type="match status" value="1"/>
</dbReference>
<evidence type="ECO:0000259" key="8">
    <source>
        <dbReference type="Pfam" id="PF00749"/>
    </source>
</evidence>
<dbReference type="GO" id="GO:0004818">
    <property type="term" value="F:glutamate-tRNA ligase activity"/>
    <property type="evidence" value="ECO:0007669"/>
    <property type="project" value="UniProtKB-UniRule"/>
</dbReference>
<dbReference type="InterPro" id="IPR001412">
    <property type="entry name" value="aa-tRNA-synth_I_CS"/>
</dbReference>
<dbReference type="PRINTS" id="PR00987">
    <property type="entry name" value="TRNASYNTHGLU"/>
</dbReference>
<comment type="caution">
    <text evidence="10">The sequence shown here is derived from an EMBL/GenBank/DDBJ whole genome shotgun (WGS) entry which is preliminary data.</text>
</comment>
<feature type="domain" description="Glutamyl/glutaminyl-tRNA synthetase class Ib catalytic" evidence="8">
    <location>
        <begin position="112"/>
        <end position="284"/>
    </location>
</feature>
<dbReference type="InterPro" id="IPR045462">
    <property type="entry name" value="aa-tRNA-synth_I_cd-bd"/>
</dbReference>
<name>A0A421NUL9_9MOLU</name>
<comment type="similarity">
    <text evidence="1 7">Belongs to the class-I aminoacyl-tRNA synthetase family. Glutamate--tRNA ligase type 1 subfamily.</text>
</comment>
<dbReference type="HAMAP" id="MF_00022">
    <property type="entry name" value="Glu_tRNA_synth_type1"/>
    <property type="match status" value="1"/>
</dbReference>
<evidence type="ECO:0000256" key="4">
    <source>
        <dbReference type="ARBA" id="ARBA00022840"/>
    </source>
</evidence>
<dbReference type="PANTHER" id="PTHR43311:SF2">
    <property type="entry name" value="GLUTAMATE--TRNA LIGASE, MITOCHONDRIAL-RELATED"/>
    <property type="match status" value="1"/>
</dbReference>
<proteinExistence type="inferred from homology"/>
<evidence type="ECO:0000256" key="1">
    <source>
        <dbReference type="ARBA" id="ARBA00007894"/>
    </source>
</evidence>
<evidence type="ECO:0000259" key="9">
    <source>
        <dbReference type="Pfam" id="PF19269"/>
    </source>
</evidence>
<dbReference type="GO" id="GO:0008270">
    <property type="term" value="F:zinc ion binding"/>
    <property type="evidence" value="ECO:0007669"/>
    <property type="project" value="InterPro"/>
</dbReference>
<gene>
    <name evidence="7 10" type="primary">gltX</name>
    <name evidence="10" type="ORF">PSSA1_v1c6240</name>
</gene>
<dbReference type="InterPro" id="IPR049940">
    <property type="entry name" value="GluQ/Sye"/>
</dbReference>
<dbReference type="GO" id="GO:0005524">
    <property type="term" value="F:ATP binding"/>
    <property type="evidence" value="ECO:0007669"/>
    <property type="project" value="UniProtKB-UniRule"/>
</dbReference>
<keyword evidence="5 7" id="KW-0648">Protein biosynthesis</keyword>
<evidence type="ECO:0000256" key="2">
    <source>
        <dbReference type="ARBA" id="ARBA00022598"/>
    </source>
</evidence>
<dbReference type="AlphaFoldDB" id="A0A421NUL9"/>
<dbReference type="InterPro" id="IPR033910">
    <property type="entry name" value="GluRS_core"/>
</dbReference>
<dbReference type="PANTHER" id="PTHR43311">
    <property type="entry name" value="GLUTAMATE--TRNA LIGASE"/>
    <property type="match status" value="1"/>
</dbReference>
<dbReference type="EC" id="6.1.1.17" evidence="7"/>
<comment type="subunit">
    <text evidence="7">Monomer.</text>
</comment>
<dbReference type="OrthoDB" id="9807503at2"/>
<evidence type="ECO:0000256" key="6">
    <source>
        <dbReference type="ARBA" id="ARBA00023146"/>
    </source>
</evidence>
<feature type="domain" description="Aminoacyl-tRNA synthetase class I anticodon-binding" evidence="9">
    <location>
        <begin position="317"/>
        <end position="441"/>
    </location>
</feature>
<feature type="domain" description="Glutamyl/glutaminyl-tRNA synthetase class Ib catalytic" evidence="8">
    <location>
        <begin position="3"/>
        <end position="110"/>
    </location>
</feature>
<comment type="subcellular location">
    <subcellularLocation>
        <location evidence="7">Cytoplasm</location>
    </subcellularLocation>
</comment>
<organism evidence="10 11">
    <name type="scientific">Candidatus Phytoplasma solani</name>
    <dbReference type="NCBI Taxonomy" id="69896"/>
    <lineage>
        <taxon>Bacteria</taxon>
        <taxon>Bacillati</taxon>
        <taxon>Mycoplasmatota</taxon>
        <taxon>Mollicutes</taxon>
        <taxon>Acholeplasmatales</taxon>
        <taxon>Acholeplasmataceae</taxon>
        <taxon>Candidatus Phytoplasma</taxon>
        <taxon>16SrXII (Stolbur group)</taxon>
    </lineage>
</organism>
<evidence type="ECO:0000313" key="10">
    <source>
        <dbReference type="EMBL" id="RMI87719.1"/>
    </source>
</evidence>
<reference evidence="11" key="1">
    <citation type="submission" date="2016-11" db="EMBL/GenBank/DDBJ databases">
        <title>Genome sequence of Candidatus Phytoplasma solani strain SA-1.</title>
        <authorList>
            <person name="Haryono M."/>
            <person name="Samarzija I."/>
            <person name="Seruga Music M."/>
            <person name="Hogenhout S."/>
            <person name="Kuo C.-H."/>
        </authorList>
    </citation>
    <scope>NUCLEOTIDE SEQUENCE [LARGE SCALE GENOMIC DNA]</scope>
    <source>
        <strain evidence="11">SA-1</strain>
    </source>
</reference>
<dbReference type="Gene3D" id="1.10.10.350">
    <property type="match status" value="1"/>
</dbReference>
<protein>
    <recommendedName>
        <fullName evidence="7">Glutamate--tRNA ligase</fullName>
        <ecNumber evidence="7">6.1.1.17</ecNumber>
    </recommendedName>
    <alternativeName>
        <fullName evidence="7">Glutamyl-tRNA synthetase</fullName>
        <shortName evidence="7">GluRS</shortName>
    </alternativeName>
</protein>
<sequence length="447" mass="51530">MNQIRVRYAPSPTGFLHIGNARTALFNYLFAKHHQGKFIIRIEDTDIARNVVGGEVSQLQNLSWLGLNWDEGPDIGGPFGPYRQSERLLIYKKYALQLLEQNLAYKEFSPDQTTFAIRFKVPANQIFTFQDLIRGSLSFFSQDIEDWVIIKSNGYPSYNFAAAIDDHLMQISHIFRGEEHITNTPKQIMIYQAFNWQIPQFAHMTLILNQKRKKLSKRDLDIMQFIDGFNKLGYLPQALFNFLSLLGFSPLSSKEILSSQELIELFDVARLNKSPAIFDQTKLDFFNNHYLKKTPIDQIVSNLINKNVFANIKTPISNLSWLTKFVALFQDRMNYMQQAVSLYQTFFPTKLTLSNEAKQFLKDHQSLMPLLTHFSQLLKPITFEKEAINTALKQITKDSNLPKKILFTFLRITSTGQMHGPSLPLFLELLGKKKVLANLETVLKSIS</sequence>
<dbReference type="SUPFAM" id="SSF52374">
    <property type="entry name" value="Nucleotidylyl transferase"/>
    <property type="match status" value="1"/>
</dbReference>
<dbReference type="RefSeq" id="WP_122225627.1">
    <property type="nucleotide sequence ID" value="NZ_MPBG01000011.1"/>
</dbReference>
<dbReference type="GO" id="GO:0000049">
    <property type="term" value="F:tRNA binding"/>
    <property type="evidence" value="ECO:0007669"/>
    <property type="project" value="InterPro"/>
</dbReference>
<comment type="catalytic activity">
    <reaction evidence="7">
        <text>tRNA(Glu) + L-glutamate + ATP = L-glutamyl-tRNA(Glu) + AMP + diphosphate</text>
        <dbReference type="Rhea" id="RHEA:23540"/>
        <dbReference type="Rhea" id="RHEA-COMP:9663"/>
        <dbReference type="Rhea" id="RHEA-COMP:9680"/>
        <dbReference type="ChEBI" id="CHEBI:29985"/>
        <dbReference type="ChEBI" id="CHEBI:30616"/>
        <dbReference type="ChEBI" id="CHEBI:33019"/>
        <dbReference type="ChEBI" id="CHEBI:78442"/>
        <dbReference type="ChEBI" id="CHEBI:78520"/>
        <dbReference type="ChEBI" id="CHEBI:456215"/>
        <dbReference type="EC" id="6.1.1.17"/>
    </reaction>
</comment>
<dbReference type="PROSITE" id="PS00178">
    <property type="entry name" value="AA_TRNA_LIGASE_I"/>
    <property type="match status" value="1"/>
</dbReference>
<keyword evidence="3 7" id="KW-0547">Nucleotide-binding</keyword>
<accession>A0A421NUL9</accession>